<proteinExistence type="predicted"/>
<evidence type="ECO:0000313" key="2">
    <source>
        <dbReference type="Proteomes" id="UP001186974"/>
    </source>
</evidence>
<sequence length="455" mass="49599">MADSDGEYVHDASDDDFAGGGNTYGTRGAKGKGKGRVGGQTQRKEGKSWESSKRDRHALLREGADGMITGNIEEMIEARKRQRLRQDTQPYQRGIIRHLVLILDLSSAMLEKDFRPSRYSVTLAYSAQYIREFFEQNPISQMSIMGMHDGLCLKLSELSGNPNDHIAAVTAINSKNLTRDRAIEPKGNPSLQNALEMARAALYHTPSHGTREVVIILGALLTLDPGDIHQTIRNCVKDKLRISIIGMAGRLKICGEIVAKTNGGDDSGYGVAIDQPHFRELIMATTTPPVIRNPTSATARDAAERNKASLLMMGFPSRVAEEKPTLCACHGNLTRGGYSCSRCKAKVCGLPATCPSCRLTLILSTHLARSYHHLFPLRNWGVVSWRRARAKGSTQCKGCLAAFPPVPDPLPDPEAEADGDVNGETGNSSSAAVEARRRNGNKEAEKYQSASESSR</sequence>
<feature type="non-terminal residue" evidence="1">
    <location>
        <position position="455"/>
    </location>
</feature>
<accession>A0ACC3DIG8</accession>
<reference evidence="1" key="1">
    <citation type="submission" date="2024-09" db="EMBL/GenBank/DDBJ databases">
        <title>Black Yeasts Isolated from many extreme environments.</title>
        <authorList>
            <person name="Coleine C."/>
            <person name="Stajich J.E."/>
            <person name="Selbmann L."/>
        </authorList>
    </citation>
    <scope>NUCLEOTIDE SEQUENCE</scope>
    <source>
        <strain evidence="1">CCFEE 5737</strain>
    </source>
</reference>
<evidence type="ECO:0000313" key="1">
    <source>
        <dbReference type="EMBL" id="KAK3076299.1"/>
    </source>
</evidence>
<protein>
    <submittedName>
        <fullName evidence="1">Uncharacterized protein</fullName>
    </submittedName>
</protein>
<organism evidence="1 2">
    <name type="scientific">Coniosporium uncinatum</name>
    <dbReference type="NCBI Taxonomy" id="93489"/>
    <lineage>
        <taxon>Eukaryota</taxon>
        <taxon>Fungi</taxon>
        <taxon>Dikarya</taxon>
        <taxon>Ascomycota</taxon>
        <taxon>Pezizomycotina</taxon>
        <taxon>Dothideomycetes</taxon>
        <taxon>Dothideomycetes incertae sedis</taxon>
        <taxon>Coniosporium</taxon>
    </lineage>
</organism>
<keyword evidence="2" id="KW-1185">Reference proteome</keyword>
<name>A0ACC3DIG8_9PEZI</name>
<gene>
    <name evidence="1" type="ORF">LTS18_013384</name>
</gene>
<comment type="caution">
    <text evidence="1">The sequence shown here is derived from an EMBL/GenBank/DDBJ whole genome shotgun (WGS) entry which is preliminary data.</text>
</comment>
<dbReference type="EMBL" id="JAWDJW010004133">
    <property type="protein sequence ID" value="KAK3076299.1"/>
    <property type="molecule type" value="Genomic_DNA"/>
</dbReference>
<dbReference type="Proteomes" id="UP001186974">
    <property type="component" value="Unassembled WGS sequence"/>
</dbReference>